<dbReference type="InterPro" id="IPR035093">
    <property type="entry name" value="RelE/ParE_toxin_dom_sf"/>
</dbReference>
<evidence type="ECO:0000256" key="2">
    <source>
        <dbReference type="ARBA" id="ARBA00022649"/>
    </source>
</evidence>
<protein>
    <submittedName>
        <fullName evidence="3">Type II toxin-antitoxin system RelE/ParE family toxin</fullName>
    </submittedName>
</protein>
<sequence length="89" mass="10401">MTYRLEFSKDAMKQLGKMDQHQAQLITQWLYANIDGIEDPRTKGKGLEANLSGLWRYRIGNYRVISVIEDDQLVVLAISVGHRRDVYRF</sequence>
<dbReference type="EMBL" id="JBHSSA010000008">
    <property type="protein sequence ID" value="MFC6253135.1"/>
    <property type="molecule type" value="Genomic_DNA"/>
</dbReference>
<dbReference type="PANTHER" id="PTHR35601">
    <property type="entry name" value="TOXIN RELE"/>
    <property type="match status" value="1"/>
</dbReference>
<evidence type="ECO:0000313" key="3">
    <source>
        <dbReference type="EMBL" id="MFC6253135.1"/>
    </source>
</evidence>
<comment type="similarity">
    <text evidence="1">Belongs to the RelE toxin family.</text>
</comment>
<dbReference type="SUPFAM" id="SSF143011">
    <property type="entry name" value="RelE-like"/>
    <property type="match status" value="1"/>
</dbReference>
<evidence type="ECO:0000313" key="4">
    <source>
        <dbReference type="Proteomes" id="UP001596190"/>
    </source>
</evidence>
<accession>A0ABW1T548</accession>
<keyword evidence="2" id="KW-1277">Toxin-antitoxin system</keyword>
<dbReference type="Pfam" id="PF05016">
    <property type="entry name" value="ParE_toxin"/>
    <property type="match status" value="1"/>
</dbReference>
<keyword evidence="4" id="KW-1185">Reference proteome</keyword>
<dbReference type="PANTHER" id="PTHR35601:SF1">
    <property type="entry name" value="TOXIN RELE"/>
    <property type="match status" value="1"/>
</dbReference>
<organism evidence="3 4">
    <name type="scientific">Secundilactobacillus hailunensis</name>
    <dbReference type="NCBI Taxonomy" id="2559923"/>
    <lineage>
        <taxon>Bacteria</taxon>
        <taxon>Bacillati</taxon>
        <taxon>Bacillota</taxon>
        <taxon>Bacilli</taxon>
        <taxon>Lactobacillales</taxon>
        <taxon>Lactobacillaceae</taxon>
        <taxon>Secundilactobacillus</taxon>
    </lineage>
</organism>
<gene>
    <name evidence="3" type="ORF">ACFP1H_00715</name>
</gene>
<name>A0ABW1T548_9LACO</name>
<comment type="caution">
    <text evidence="3">The sequence shown here is derived from an EMBL/GenBank/DDBJ whole genome shotgun (WGS) entry which is preliminary data.</text>
</comment>
<proteinExistence type="inferred from homology"/>
<dbReference type="InterPro" id="IPR007712">
    <property type="entry name" value="RelE/ParE_toxin"/>
</dbReference>
<dbReference type="Gene3D" id="3.30.2310.20">
    <property type="entry name" value="RelE-like"/>
    <property type="match status" value="1"/>
</dbReference>
<dbReference type="Proteomes" id="UP001596190">
    <property type="component" value="Unassembled WGS sequence"/>
</dbReference>
<reference evidence="4" key="1">
    <citation type="journal article" date="2019" name="Int. J. Syst. Evol. Microbiol.">
        <title>The Global Catalogue of Microorganisms (GCM) 10K type strain sequencing project: providing services to taxonomists for standard genome sequencing and annotation.</title>
        <authorList>
            <consortium name="The Broad Institute Genomics Platform"/>
            <consortium name="The Broad Institute Genome Sequencing Center for Infectious Disease"/>
            <person name="Wu L."/>
            <person name="Ma J."/>
        </authorList>
    </citation>
    <scope>NUCLEOTIDE SEQUENCE [LARGE SCALE GENOMIC DNA]</scope>
    <source>
        <strain evidence="4">CCM 8950</strain>
    </source>
</reference>
<dbReference type="RefSeq" id="WP_137631142.1">
    <property type="nucleotide sequence ID" value="NZ_BJDO01000023.1"/>
</dbReference>
<evidence type="ECO:0000256" key="1">
    <source>
        <dbReference type="ARBA" id="ARBA00006226"/>
    </source>
</evidence>